<keyword evidence="1" id="KW-1015">Disulfide bond</keyword>
<dbReference type="PROSITE" id="PS00615">
    <property type="entry name" value="C_TYPE_LECTIN_1"/>
    <property type="match status" value="1"/>
</dbReference>
<dbReference type="InterPro" id="IPR035940">
    <property type="entry name" value="CAP_sf"/>
</dbReference>
<proteinExistence type="predicted"/>
<dbReference type="PROSITE" id="PS50041">
    <property type="entry name" value="C_TYPE_LECTIN_2"/>
    <property type="match status" value="1"/>
</dbReference>
<dbReference type="Proteomes" id="UP001623349">
    <property type="component" value="Unassembled WGS sequence"/>
</dbReference>
<dbReference type="Gene3D" id="3.40.33.10">
    <property type="entry name" value="CAP"/>
    <property type="match status" value="1"/>
</dbReference>
<evidence type="ECO:0000313" key="5">
    <source>
        <dbReference type="Proteomes" id="UP001623349"/>
    </source>
</evidence>
<organism evidence="4 5">
    <name type="scientific">Apodemus speciosus</name>
    <name type="common">Large Japanese field mouse</name>
    <dbReference type="NCBI Taxonomy" id="105296"/>
    <lineage>
        <taxon>Eukaryota</taxon>
        <taxon>Metazoa</taxon>
        <taxon>Chordata</taxon>
        <taxon>Craniata</taxon>
        <taxon>Vertebrata</taxon>
        <taxon>Euteleostomi</taxon>
        <taxon>Mammalia</taxon>
        <taxon>Eutheria</taxon>
        <taxon>Euarchontoglires</taxon>
        <taxon>Glires</taxon>
        <taxon>Rodentia</taxon>
        <taxon>Myomorpha</taxon>
        <taxon>Muroidea</taxon>
        <taxon>Muridae</taxon>
        <taxon>Murinae</taxon>
        <taxon>Apodemus</taxon>
    </lineage>
</organism>
<dbReference type="SUPFAM" id="SSF56436">
    <property type="entry name" value="C-type lectin-like"/>
    <property type="match status" value="1"/>
</dbReference>
<dbReference type="SMART" id="SM00198">
    <property type="entry name" value="SCP"/>
    <property type="match status" value="1"/>
</dbReference>
<dbReference type="InterPro" id="IPR001304">
    <property type="entry name" value="C-type_lectin-like"/>
</dbReference>
<evidence type="ECO:0000256" key="2">
    <source>
        <dbReference type="SAM" id="MobiDB-lite"/>
    </source>
</evidence>
<dbReference type="InterPro" id="IPR016187">
    <property type="entry name" value="CTDL_fold"/>
</dbReference>
<dbReference type="PRINTS" id="PR00837">
    <property type="entry name" value="V5TPXLIKE"/>
</dbReference>
<evidence type="ECO:0000259" key="3">
    <source>
        <dbReference type="PROSITE" id="PS50041"/>
    </source>
</evidence>
<dbReference type="Pfam" id="PF00188">
    <property type="entry name" value="CAP"/>
    <property type="match status" value="1"/>
</dbReference>
<evidence type="ECO:0000313" key="4">
    <source>
        <dbReference type="EMBL" id="GAB1293663.1"/>
    </source>
</evidence>
<reference evidence="4 5" key="1">
    <citation type="submission" date="2024-08" db="EMBL/GenBank/DDBJ databases">
        <title>The draft genome of Apodemus speciosus.</title>
        <authorList>
            <person name="Nabeshima K."/>
            <person name="Suzuki S."/>
            <person name="Onuma M."/>
        </authorList>
    </citation>
    <scope>NUCLEOTIDE SEQUENCE [LARGE SCALE GENOMIC DNA]</scope>
    <source>
        <strain evidence="4">IB14-021</strain>
    </source>
</reference>
<dbReference type="Pfam" id="PF00059">
    <property type="entry name" value="Lectin_C"/>
    <property type="match status" value="1"/>
</dbReference>
<dbReference type="Gene3D" id="3.10.100.10">
    <property type="entry name" value="Mannose-Binding Protein A, subunit A"/>
    <property type="match status" value="1"/>
</dbReference>
<comment type="caution">
    <text evidence="4">The sequence shown here is derived from an EMBL/GenBank/DDBJ whole genome shotgun (WGS) entry which is preliminary data.</text>
</comment>
<feature type="region of interest" description="Disordered" evidence="2">
    <location>
        <begin position="616"/>
        <end position="640"/>
    </location>
</feature>
<gene>
    <name evidence="4" type="ORF">APTSU1_000889500</name>
</gene>
<dbReference type="EMBL" id="BAAFST010000008">
    <property type="protein sequence ID" value="GAB1293663.1"/>
    <property type="molecule type" value="Genomic_DNA"/>
</dbReference>
<dbReference type="InterPro" id="IPR016186">
    <property type="entry name" value="C-type_lectin-like/link_sf"/>
</dbReference>
<dbReference type="InterPro" id="IPR014044">
    <property type="entry name" value="CAP_dom"/>
</dbReference>
<accession>A0ABQ0F378</accession>
<dbReference type="SUPFAM" id="SSF55797">
    <property type="entry name" value="PR-1-like"/>
    <property type="match status" value="1"/>
</dbReference>
<dbReference type="SMART" id="SM00034">
    <property type="entry name" value="CLECT"/>
    <property type="match status" value="1"/>
</dbReference>
<feature type="compositionally biased region" description="Polar residues" evidence="2">
    <location>
        <begin position="630"/>
        <end position="640"/>
    </location>
</feature>
<evidence type="ECO:0000256" key="1">
    <source>
        <dbReference type="ARBA" id="ARBA00023157"/>
    </source>
</evidence>
<sequence>MSSWNLSLARLPESVNSFTMPGRLAGRLGFLLLLLSLLGITWTEVQPLQLPKQAPTLQGSVSLGWGHPHLTTVMSQEMLVISLTSLLASSPEQKGELLNPHRAQPTAQPGPPSCSRHAENGDWNESLAQLAQARAALCDSSASPNLASAPGHTPDVGWNVQLLPTGSASFVEVVNLWFAEGLQYRHGDAECAHNATCTHYTQLAWATSSQLGCARQSCFVDQEAVEAFVCAYSPGGNWDINGKIIAPYKKGTWCSLCTASMSGCFKAWDHAGGLCGRYCQVRCSVQCVHGRFRKEECSCICDVGYGGAQCATKVRFPFHTCDLRIDGDCFMVSPEADTYYGAKMKCQGGVLAQIESQKVQDILAFYLGRLETTNEVTDSDFETKNFWIAKDSFRWTTGEHQSFASFAFGQPDNQGHRFGNCVEMQASSAFNWNDQRCKTRNRYICQFESTTPSGSQGPEPDPASLLPAPECANQLAGLLTCVKQVPDQDSTPDLPRGLRSCAMLDAGPARWLSGLNMAGKPRPASAHPGQKRPRDGIIFGVNESKRTPAHINQVPAKSRRTCLSTGVKNAASTHEACRNSHLPLGQIKSDQSEELDSIRRELSKIKAQVDSLLESLESMEQQRDQHVGQAKNQASDQYSQ</sequence>
<protein>
    <submittedName>
        <fullName evidence="4">C-type lectin domain family 18 member A</fullName>
    </submittedName>
</protein>
<feature type="region of interest" description="Disordered" evidence="2">
    <location>
        <begin position="94"/>
        <end position="120"/>
    </location>
</feature>
<name>A0ABQ0F378_APOSI</name>
<feature type="domain" description="C-type lectin" evidence="3">
    <location>
        <begin position="325"/>
        <end position="446"/>
    </location>
</feature>
<keyword evidence="5" id="KW-1185">Reference proteome</keyword>
<dbReference type="CDD" id="cd00037">
    <property type="entry name" value="CLECT"/>
    <property type="match status" value="1"/>
</dbReference>
<dbReference type="InterPro" id="IPR001283">
    <property type="entry name" value="CRISP-related"/>
</dbReference>
<dbReference type="InterPro" id="IPR018378">
    <property type="entry name" value="C-type_lectin_CS"/>
</dbReference>
<dbReference type="PANTHER" id="PTHR10334">
    <property type="entry name" value="CYSTEINE-RICH SECRETORY PROTEIN-RELATED"/>
    <property type="match status" value="1"/>
</dbReference>